<dbReference type="GO" id="GO:0005789">
    <property type="term" value="C:endoplasmic reticulum membrane"/>
    <property type="evidence" value="ECO:0007669"/>
    <property type="project" value="TreeGrafter"/>
</dbReference>
<feature type="transmembrane region" description="Helical" evidence="9">
    <location>
        <begin position="132"/>
        <end position="152"/>
    </location>
</feature>
<comment type="similarity">
    <text evidence="2">Belongs to the alkaline ceramidase family.</text>
</comment>
<comment type="subcellular location">
    <subcellularLocation>
        <location evidence="1">Membrane</location>
        <topology evidence="1">Multi-pass membrane protein</topology>
    </subcellularLocation>
</comment>
<dbReference type="GO" id="GO:0046513">
    <property type="term" value="P:ceramide biosynthetic process"/>
    <property type="evidence" value="ECO:0007669"/>
    <property type="project" value="TreeGrafter"/>
</dbReference>
<keyword evidence="4" id="KW-0378">Hydrolase</keyword>
<feature type="binding site" evidence="8">
    <location>
        <position position="93"/>
    </location>
    <ligand>
        <name>Zn(2+)</name>
        <dbReference type="ChEBI" id="CHEBI:29105"/>
        <note>catalytic</note>
    </ligand>
</feature>
<dbReference type="InterPro" id="IPR008901">
    <property type="entry name" value="ACER"/>
</dbReference>
<evidence type="ECO:0000256" key="6">
    <source>
        <dbReference type="ARBA" id="ARBA00023136"/>
    </source>
</evidence>
<feature type="binding site" evidence="7">
    <location>
        <position position="31"/>
    </location>
    <ligand>
        <name>Ca(2+)</name>
        <dbReference type="ChEBI" id="CHEBI:29108"/>
    </ligand>
</feature>
<keyword evidence="11" id="KW-1185">Reference proteome</keyword>
<reference evidence="10 11" key="1">
    <citation type="journal article" date="2016" name="Mol. Biol. Evol.">
        <title>Comparative Genomics of Early-Diverging Mushroom-Forming Fungi Provides Insights into the Origins of Lignocellulose Decay Capabilities.</title>
        <authorList>
            <person name="Nagy L.G."/>
            <person name="Riley R."/>
            <person name="Tritt A."/>
            <person name="Adam C."/>
            <person name="Daum C."/>
            <person name="Floudas D."/>
            <person name="Sun H."/>
            <person name="Yadav J.S."/>
            <person name="Pangilinan J."/>
            <person name="Larsson K.H."/>
            <person name="Matsuura K."/>
            <person name="Barry K."/>
            <person name="Labutti K."/>
            <person name="Kuo R."/>
            <person name="Ohm R.A."/>
            <person name="Bhattacharya S.S."/>
            <person name="Shirouzu T."/>
            <person name="Yoshinaga Y."/>
            <person name="Martin F.M."/>
            <person name="Grigoriev I.V."/>
            <person name="Hibbett D.S."/>
        </authorList>
    </citation>
    <scope>NUCLEOTIDE SEQUENCE [LARGE SCALE GENOMIC DNA]</scope>
    <source>
        <strain evidence="10 11">TUFC12733</strain>
    </source>
</reference>
<keyword evidence="7" id="KW-0479">Metal-binding</keyword>
<dbReference type="Proteomes" id="UP000076738">
    <property type="component" value="Unassembled WGS sequence"/>
</dbReference>
<dbReference type="STRING" id="1330018.A0A167I479"/>
<sequence>MKWPVRQSVAPVHRAGQKTFGFWGPHTSSIDWCEDNYVNFPYIAETWNTFSNIPYMLLGLHGALHTAGLPHRTRLVLLHLGVAAIGVGSFVFHATLNWYAQVLLDELPMIYVSTLCLYVVLMAGGDTAWKRWAVAPALVLLDVSISVIYFWYPNPVFHQLAYAFVQVLTTSRSIVLLRRLPPILRKQCTRLLLSGTFIFLLGFAIWNVDNQFCDALTRYRGHYGDIVGAMTQGHAWWHLLTGIGASRTVVGTSYLALAVEDPEAYEIVMSMGFLPFVRPRPRVAKQKAQ</sequence>
<proteinExistence type="inferred from homology"/>
<gene>
    <name evidence="10" type="ORF">CALVIDRAFT_487797</name>
</gene>
<feature type="transmembrane region" description="Helical" evidence="9">
    <location>
        <begin position="189"/>
        <end position="208"/>
    </location>
</feature>
<evidence type="ECO:0000256" key="8">
    <source>
        <dbReference type="PIRSR" id="PIRSR608901-2"/>
    </source>
</evidence>
<evidence type="ECO:0000256" key="4">
    <source>
        <dbReference type="ARBA" id="ARBA00022801"/>
    </source>
</evidence>
<feature type="binding site" evidence="7">
    <location>
        <position position="36"/>
    </location>
    <ligand>
        <name>Ca(2+)</name>
        <dbReference type="ChEBI" id="CHEBI:29108"/>
    </ligand>
</feature>
<feature type="binding site" evidence="8">
    <location>
        <position position="234"/>
    </location>
    <ligand>
        <name>Zn(2+)</name>
        <dbReference type="ChEBI" id="CHEBI:29105"/>
        <note>catalytic</note>
    </ligand>
</feature>
<accession>A0A167I479</accession>
<dbReference type="GO" id="GO:0016811">
    <property type="term" value="F:hydrolase activity, acting on carbon-nitrogen (but not peptide) bonds, in linear amides"/>
    <property type="evidence" value="ECO:0007669"/>
    <property type="project" value="InterPro"/>
</dbReference>
<dbReference type="OrthoDB" id="187171at2759"/>
<evidence type="ECO:0000256" key="7">
    <source>
        <dbReference type="PIRSR" id="PIRSR608901-1"/>
    </source>
</evidence>
<keyword evidence="8" id="KW-0862">Zinc</keyword>
<dbReference type="Pfam" id="PF05875">
    <property type="entry name" value="Ceramidase"/>
    <property type="match status" value="1"/>
</dbReference>
<dbReference type="GO" id="GO:0046514">
    <property type="term" value="P:ceramide catabolic process"/>
    <property type="evidence" value="ECO:0007669"/>
    <property type="project" value="TreeGrafter"/>
</dbReference>
<protein>
    <submittedName>
        <fullName evidence="10">Alkaline phytoceramidase</fullName>
    </submittedName>
</protein>
<dbReference type="AlphaFoldDB" id="A0A167I479"/>
<evidence type="ECO:0000256" key="3">
    <source>
        <dbReference type="ARBA" id="ARBA00022692"/>
    </source>
</evidence>
<dbReference type="EMBL" id="KV417312">
    <property type="protein sequence ID" value="KZO92281.1"/>
    <property type="molecule type" value="Genomic_DNA"/>
</dbReference>
<comment type="cofactor">
    <cofactor evidence="8">
        <name>Zn(2+)</name>
        <dbReference type="ChEBI" id="CHEBI:29105"/>
    </cofactor>
</comment>
<evidence type="ECO:0000256" key="2">
    <source>
        <dbReference type="ARBA" id="ARBA00009780"/>
    </source>
</evidence>
<feature type="binding site" evidence="7">
    <location>
        <position position="34"/>
    </location>
    <ligand>
        <name>Ca(2+)</name>
        <dbReference type="ChEBI" id="CHEBI:29108"/>
    </ligand>
</feature>
<organism evidence="10 11">
    <name type="scientific">Calocera viscosa (strain TUFC12733)</name>
    <dbReference type="NCBI Taxonomy" id="1330018"/>
    <lineage>
        <taxon>Eukaryota</taxon>
        <taxon>Fungi</taxon>
        <taxon>Dikarya</taxon>
        <taxon>Basidiomycota</taxon>
        <taxon>Agaricomycotina</taxon>
        <taxon>Dacrymycetes</taxon>
        <taxon>Dacrymycetales</taxon>
        <taxon>Dacrymycetaceae</taxon>
        <taxon>Calocera</taxon>
    </lineage>
</organism>
<dbReference type="PANTHER" id="PTHR46187:SF3">
    <property type="entry name" value="ALKALINE CERAMIDASE 3"/>
    <property type="match status" value="1"/>
</dbReference>
<feature type="binding site" evidence="8">
    <location>
        <position position="238"/>
    </location>
    <ligand>
        <name>Zn(2+)</name>
        <dbReference type="ChEBI" id="CHEBI:29105"/>
        <note>catalytic</note>
    </ligand>
</feature>
<evidence type="ECO:0000256" key="9">
    <source>
        <dbReference type="SAM" id="Phobius"/>
    </source>
</evidence>
<name>A0A167I479_CALVF</name>
<dbReference type="PANTHER" id="PTHR46187">
    <property type="entry name" value="ALKALINE CERAMIDASE 3"/>
    <property type="match status" value="1"/>
</dbReference>
<feature type="transmembrane region" description="Helical" evidence="9">
    <location>
        <begin position="158"/>
        <end position="177"/>
    </location>
</feature>
<evidence type="ECO:0000313" key="10">
    <source>
        <dbReference type="EMBL" id="KZO92281.1"/>
    </source>
</evidence>
<evidence type="ECO:0000256" key="5">
    <source>
        <dbReference type="ARBA" id="ARBA00022989"/>
    </source>
</evidence>
<feature type="transmembrane region" description="Helical" evidence="9">
    <location>
        <begin position="108"/>
        <end position="125"/>
    </location>
</feature>
<evidence type="ECO:0000256" key="1">
    <source>
        <dbReference type="ARBA" id="ARBA00004141"/>
    </source>
</evidence>
<dbReference type="GO" id="GO:0046872">
    <property type="term" value="F:metal ion binding"/>
    <property type="evidence" value="ECO:0007669"/>
    <property type="project" value="UniProtKB-KW"/>
</dbReference>
<feature type="transmembrane region" description="Helical" evidence="9">
    <location>
        <begin position="75"/>
        <end position="96"/>
    </location>
</feature>
<keyword evidence="6 9" id="KW-0472">Membrane</keyword>
<keyword evidence="3 9" id="KW-0812">Transmembrane</keyword>
<feature type="binding site" evidence="7">
    <location>
        <position position="45"/>
    </location>
    <ligand>
        <name>Ca(2+)</name>
        <dbReference type="ChEBI" id="CHEBI:29108"/>
    </ligand>
</feature>
<evidence type="ECO:0000313" key="11">
    <source>
        <dbReference type="Proteomes" id="UP000076738"/>
    </source>
</evidence>
<keyword evidence="7" id="KW-0106">Calcium</keyword>
<feature type="binding site" evidence="7">
    <location>
        <position position="32"/>
    </location>
    <ligand>
        <name>Ca(2+)</name>
        <dbReference type="ChEBI" id="CHEBI:29108"/>
    </ligand>
</feature>
<keyword evidence="5 9" id="KW-1133">Transmembrane helix</keyword>